<reference evidence="1" key="1">
    <citation type="submission" date="2019-10" db="EMBL/GenBank/DDBJ databases">
        <authorList>
            <consortium name="DOE Joint Genome Institute"/>
            <person name="Kuo A."/>
            <person name="Miyauchi S."/>
            <person name="Kiss E."/>
            <person name="Drula E."/>
            <person name="Kohler A."/>
            <person name="Sanchez-Garcia M."/>
            <person name="Andreopoulos B."/>
            <person name="Barry K.W."/>
            <person name="Bonito G."/>
            <person name="Buee M."/>
            <person name="Carver A."/>
            <person name="Chen C."/>
            <person name="Cichocki N."/>
            <person name="Clum A."/>
            <person name="Culley D."/>
            <person name="Crous P.W."/>
            <person name="Fauchery L."/>
            <person name="Girlanda M."/>
            <person name="Hayes R."/>
            <person name="Keri Z."/>
            <person name="Labutti K."/>
            <person name="Lipzen A."/>
            <person name="Lombard V."/>
            <person name="Magnuson J."/>
            <person name="Maillard F."/>
            <person name="Morin E."/>
            <person name="Murat C."/>
            <person name="Nolan M."/>
            <person name="Ohm R."/>
            <person name="Pangilinan J."/>
            <person name="Pereira M."/>
            <person name="Perotto S."/>
            <person name="Peter M."/>
            <person name="Riley R."/>
            <person name="Sitrit Y."/>
            <person name="Stielow B."/>
            <person name="Szollosi G."/>
            <person name="Zifcakova L."/>
            <person name="Stursova M."/>
            <person name="Spatafora J.W."/>
            <person name="Tedersoo L."/>
            <person name="Vaario L.-M."/>
            <person name="Yamada A."/>
            <person name="Yan M."/>
            <person name="Wang P."/>
            <person name="Xu J."/>
            <person name="Bruns T."/>
            <person name="Baldrian P."/>
            <person name="Vilgalys R."/>
            <person name="Henrissat B."/>
            <person name="Grigoriev I.V."/>
            <person name="Hibbett D."/>
            <person name="Nagy L.G."/>
            <person name="Martin F.M."/>
        </authorList>
    </citation>
    <scope>NUCLEOTIDE SEQUENCE</scope>
    <source>
        <strain evidence="1">P2</strain>
    </source>
</reference>
<gene>
    <name evidence="1" type="ORF">BDM02DRAFT_2460903</name>
</gene>
<evidence type="ECO:0000313" key="2">
    <source>
        <dbReference type="Proteomes" id="UP000886501"/>
    </source>
</evidence>
<accession>A0ACB6ZDU5</accession>
<comment type="caution">
    <text evidence="1">The sequence shown here is derived from an EMBL/GenBank/DDBJ whole genome shotgun (WGS) entry which is preliminary data.</text>
</comment>
<reference evidence="1" key="2">
    <citation type="journal article" date="2020" name="Nat. Commun.">
        <title>Large-scale genome sequencing of mycorrhizal fungi provides insights into the early evolution of symbiotic traits.</title>
        <authorList>
            <person name="Miyauchi S."/>
            <person name="Kiss E."/>
            <person name="Kuo A."/>
            <person name="Drula E."/>
            <person name="Kohler A."/>
            <person name="Sanchez-Garcia M."/>
            <person name="Morin E."/>
            <person name="Andreopoulos B."/>
            <person name="Barry K.W."/>
            <person name="Bonito G."/>
            <person name="Buee M."/>
            <person name="Carver A."/>
            <person name="Chen C."/>
            <person name="Cichocki N."/>
            <person name="Clum A."/>
            <person name="Culley D."/>
            <person name="Crous P.W."/>
            <person name="Fauchery L."/>
            <person name="Girlanda M."/>
            <person name="Hayes R.D."/>
            <person name="Keri Z."/>
            <person name="LaButti K."/>
            <person name="Lipzen A."/>
            <person name="Lombard V."/>
            <person name="Magnuson J."/>
            <person name="Maillard F."/>
            <person name="Murat C."/>
            <person name="Nolan M."/>
            <person name="Ohm R.A."/>
            <person name="Pangilinan J."/>
            <person name="Pereira M.F."/>
            <person name="Perotto S."/>
            <person name="Peter M."/>
            <person name="Pfister S."/>
            <person name="Riley R."/>
            <person name="Sitrit Y."/>
            <person name="Stielow J.B."/>
            <person name="Szollosi G."/>
            <person name="Zifcakova L."/>
            <person name="Stursova M."/>
            <person name="Spatafora J.W."/>
            <person name="Tedersoo L."/>
            <person name="Vaario L.M."/>
            <person name="Yamada A."/>
            <person name="Yan M."/>
            <person name="Wang P."/>
            <person name="Xu J."/>
            <person name="Bruns T."/>
            <person name="Baldrian P."/>
            <person name="Vilgalys R."/>
            <person name="Dunand C."/>
            <person name="Henrissat B."/>
            <person name="Grigoriev I.V."/>
            <person name="Hibbett D."/>
            <person name="Nagy L.G."/>
            <person name="Martin F.M."/>
        </authorList>
    </citation>
    <scope>NUCLEOTIDE SEQUENCE</scope>
    <source>
        <strain evidence="1">P2</strain>
    </source>
</reference>
<name>A0ACB6ZDU5_THEGA</name>
<proteinExistence type="predicted"/>
<organism evidence="1 2">
    <name type="scientific">Thelephora ganbajun</name>
    <name type="common">Ganba fungus</name>
    <dbReference type="NCBI Taxonomy" id="370292"/>
    <lineage>
        <taxon>Eukaryota</taxon>
        <taxon>Fungi</taxon>
        <taxon>Dikarya</taxon>
        <taxon>Basidiomycota</taxon>
        <taxon>Agaricomycotina</taxon>
        <taxon>Agaricomycetes</taxon>
        <taxon>Thelephorales</taxon>
        <taxon>Thelephoraceae</taxon>
        <taxon>Thelephora</taxon>
    </lineage>
</organism>
<sequence>MAIENYSTSSQRAVCCRILGLEPSATREEVKSAYKHLALKWHPDRQKSQKEYAKDRFVEIHEAYQTLMDMTSTPSPMPRNASSFTSPPSTPASKPSEFYSQSAGSTSSWTSSGPPSNASTPRTSTDELPTPRARHEQEPFPG</sequence>
<dbReference type="EMBL" id="MU118022">
    <property type="protein sequence ID" value="KAF9647990.1"/>
    <property type="molecule type" value="Genomic_DNA"/>
</dbReference>
<protein>
    <submittedName>
        <fullName evidence="1">DnaJ-domain-containing protein</fullName>
    </submittedName>
</protein>
<evidence type="ECO:0000313" key="1">
    <source>
        <dbReference type="EMBL" id="KAF9647990.1"/>
    </source>
</evidence>
<keyword evidence="2" id="KW-1185">Reference proteome</keyword>
<dbReference type="Proteomes" id="UP000886501">
    <property type="component" value="Unassembled WGS sequence"/>
</dbReference>